<keyword evidence="2 5" id="KW-0132">Cell division</keyword>
<dbReference type="SMART" id="SM00842">
    <property type="entry name" value="FtsA"/>
    <property type="match status" value="1"/>
</dbReference>
<evidence type="ECO:0000259" key="8">
    <source>
        <dbReference type="SMART" id="SM00842"/>
    </source>
</evidence>
<dbReference type="GeneID" id="93423188"/>
<sequence>MDEKHIIALEIGSSKIKGAVGSVDSNGYVTVKAIEEMPLTDSVRHGQLSNVSMAANAVRTLLLKIENRLTPRKVEGIYTSISGRSVAAIQRQTERRLPADTEVTDDIIEALKREMLGERVPDREVIDVVAREFYVNGAKSDMPVGMYGSEIRMSGNLIVCRPQLRRNLKLLIEEKLGLEKRGCVVKHLAMGDIVLTSEERQLGCMLVDFGAETVTVSIYRHGYLQYLQTIPMGSRNITRDLTRLNYVEEDAEALKRQRGNAKGAPAEGSVDDVKMTEFNNYVSHRAAEIIANIKEQISYAGLTPAELPAGIVIVGGGARLAEFNTLLGDTTKMKVRMGSIISPRIGIADSRISPAYSVDVVSILYAAAQAGAQECLSPEPVKEEPIEIIPEPEPVAEPERQSGFSKAINWLKRQIQEPPEDPDGGDLLDD</sequence>
<dbReference type="InterPro" id="IPR043129">
    <property type="entry name" value="ATPase_NBD"/>
</dbReference>
<dbReference type="Pfam" id="PF02491">
    <property type="entry name" value="SHS2_FTSA"/>
    <property type="match status" value="1"/>
</dbReference>
<keyword evidence="4 5" id="KW-0131">Cell cycle</keyword>
<proteinExistence type="inferred from homology"/>
<dbReference type="GO" id="GO:0009898">
    <property type="term" value="C:cytoplasmic side of plasma membrane"/>
    <property type="evidence" value="ECO:0007669"/>
    <property type="project" value="UniProtKB-UniRule"/>
</dbReference>
<accession>A0A2V1IRW5</accession>
<comment type="caution">
    <text evidence="9">The sequence shown here is derived from an EMBL/GenBank/DDBJ whole genome shotgun (WGS) entry which is preliminary data.</text>
</comment>
<keyword evidence="3 5" id="KW-0472">Membrane</keyword>
<comment type="function">
    <text evidence="5 6">Cell division protein that is involved in the assembly of the Z ring. May serve as a membrane anchor for the Z ring.</text>
</comment>
<evidence type="ECO:0000313" key="10">
    <source>
        <dbReference type="Proteomes" id="UP000244925"/>
    </source>
</evidence>
<feature type="domain" description="SHS2" evidence="8">
    <location>
        <begin position="6"/>
        <end position="194"/>
    </location>
</feature>
<comment type="similarity">
    <text evidence="5 6">Belongs to the FtsA/MreB family.</text>
</comment>
<protein>
    <recommendedName>
        <fullName evidence="5 6">Cell division protein FtsA</fullName>
    </recommendedName>
</protein>
<feature type="region of interest" description="Disordered" evidence="7">
    <location>
        <begin position="407"/>
        <end position="430"/>
    </location>
</feature>
<dbReference type="HAMAP" id="MF_02033">
    <property type="entry name" value="FtsA"/>
    <property type="match status" value="1"/>
</dbReference>
<comment type="subcellular location">
    <subcellularLocation>
        <location evidence="5">Cell membrane</location>
        <topology evidence="5">Peripheral membrane protein</topology>
        <orientation evidence="5">Cytoplasmic side</orientation>
    </subcellularLocation>
    <text evidence="5">Localizes to the Z ring in an FtsZ-dependent manner. Targeted to the membrane through a conserved C-terminal amphipathic helix.</text>
</comment>
<dbReference type="Proteomes" id="UP000244925">
    <property type="component" value="Unassembled WGS sequence"/>
</dbReference>
<evidence type="ECO:0000313" key="9">
    <source>
        <dbReference type="EMBL" id="PWB06522.1"/>
    </source>
</evidence>
<dbReference type="AlphaFoldDB" id="A0A2V1IRW5"/>
<reference evidence="10" key="1">
    <citation type="submission" date="2018-02" db="EMBL/GenBank/DDBJ databases">
        <authorList>
            <person name="Clavel T."/>
            <person name="Strowig T."/>
        </authorList>
    </citation>
    <scope>NUCLEOTIDE SEQUENCE [LARGE SCALE GENOMIC DNA]</scope>
    <source>
        <strain evidence="10">DSM 100764</strain>
    </source>
</reference>
<dbReference type="Gene3D" id="3.30.420.40">
    <property type="match status" value="1"/>
</dbReference>
<evidence type="ECO:0000256" key="6">
    <source>
        <dbReference type="PIRNR" id="PIRNR003101"/>
    </source>
</evidence>
<dbReference type="InterPro" id="IPR050696">
    <property type="entry name" value="FtsA/MreB"/>
</dbReference>
<name>A0A2V1IRW5_9BACT</name>
<dbReference type="PANTHER" id="PTHR32432">
    <property type="entry name" value="CELL DIVISION PROTEIN FTSA-RELATED"/>
    <property type="match status" value="1"/>
</dbReference>
<evidence type="ECO:0000256" key="3">
    <source>
        <dbReference type="ARBA" id="ARBA00023136"/>
    </source>
</evidence>
<evidence type="ECO:0000256" key="1">
    <source>
        <dbReference type="ARBA" id="ARBA00022475"/>
    </source>
</evidence>
<dbReference type="GO" id="GO:0032153">
    <property type="term" value="C:cell division site"/>
    <property type="evidence" value="ECO:0007669"/>
    <property type="project" value="UniProtKB-UniRule"/>
</dbReference>
<keyword evidence="10" id="KW-1185">Reference proteome</keyword>
<gene>
    <name evidence="5" type="primary">ftsA</name>
    <name evidence="9" type="ORF">C5O25_10105</name>
</gene>
<evidence type="ECO:0000256" key="4">
    <source>
        <dbReference type="ARBA" id="ARBA00023306"/>
    </source>
</evidence>
<dbReference type="EMBL" id="PUBV01000023">
    <property type="protein sequence ID" value="PWB06522.1"/>
    <property type="molecule type" value="Genomic_DNA"/>
</dbReference>
<dbReference type="SUPFAM" id="SSF53067">
    <property type="entry name" value="Actin-like ATPase domain"/>
    <property type="match status" value="2"/>
</dbReference>
<evidence type="ECO:0000256" key="2">
    <source>
        <dbReference type="ARBA" id="ARBA00022618"/>
    </source>
</evidence>
<dbReference type="GO" id="GO:0043093">
    <property type="term" value="P:FtsZ-dependent cytokinesis"/>
    <property type="evidence" value="ECO:0007669"/>
    <property type="project" value="UniProtKB-UniRule"/>
</dbReference>
<dbReference type="PANTHER" id="PTHR32432:SF4">
    <property type="entry name" value="CELL DIVISION PROTEIN FTSA"/>
    <property type="match status" value="1"/>
</dbReference>
<dbReference type="Pfam" id="PF14450">
    <property type="entry name" value="FtsA"/>
    <property type="match status" value="1"/>
</dbReference>
<dbReference type="PIRSF" id="PIRSF003101">
    <property type="entry name" value="FtsA"/>
    <property type="match status" value="1"/>
</dbReference>
<evidence type="ECO:0000256" key="7">
    <source>
        <dbReference type="SAM" id="MobiDB-lite"/>
    </source>
</evidence>
<dbReference type="InterPro" id="IPR003494">
    <property type="entry name" value="SHS2_FtsA"/>
</dbReference>
<keyword evidence="1 5" id="KW-1003">Cell membrane</keyword>
<evidence type="ECO:0000256" key="5">
    <source>
        <dbReference type="HAMAP-Rule" id="MF_02033"/>
    </source>
</evidence>
<comment type="subunit">
    <text evidence="5">Self-interacts. Interacts with FtsZ.</text>
</comment>
<dbReference type="InterPro" id="IPR020823">
    <property type="entry name" value="Cell_div_FtsA"/>
</dbReference>
<dbReference type="RefSeq" id="WP_107036624.1">
    <property type="nucleotide sequence ID" value="NZ_CAOLHR010000016.1"/>
</dbReference>
<feature type="compositionally biased region" description="Acidic residues" evidence="7">
    <location>
        <begin position="418"/>
        <end position="430"/>
    </location>
</feature>
<organism evidence="9 10">
    <name type="scientific">Paramuribaculum intestinale</name>
    <dbReference type="NCBI Taxonomy" id="2094151"/>
    <lineage>
        <taxon>Bacteria</taxon>
        <taxon>Pseudomonadati</taxon>
        <taxon>Bacteroidota</taxon>
        <taxon>Bacteroidia</taxon>
        <taxon>Bacteroidales</taxon>
        <taxon>Muribaculaceae</taxon>
        <taxon>Paramuribaculum</taxon>
    </lineage>
</organism>